<dbReference type="EMBL" id="CAKXAJ010022157">
    <property type="protein sequence ID" value="CAH2226872.1"/>
    <property type="molecule type" value="Genomic_DNA"/>
</dbReference>
<dbReference type="AlphaFoldDB" id="A0A8S4R2Z6"/>
<evidence type="ECO:0000313" key="2">
    <source>
        <dbReference type="Proteomes" id="UP000838756"/>
    </source>
</evidence>
<dbReference type="Proteomes" id="UP000838756">
    <property type="component" value="Unassembled WGS sequence"/>
</dbReference>
<sequence>MEYRLSTICYRSDLALSVYLEHEFLFERFGASRYELRSLMRNTQVVVSPPPPPPHISLDPKALLKVRSSGTTLKRSPTTA</sequence>
<name>A0A8S4R2Z6_9NEOP</name>
<protein>
    <submittedName>
        <fullName evidence="1">Jg18141 protein</fullName>
    </submittedName>
</protein>
<comment type="caution">
    <text evidence="1">The sequence shown here is derived from an EMBL/GenBank/DDBJ whole genome shotgun (WGS) entry which is preliminary data.</text>
</comment>
<accession>A0A8S4R2Z6</accession>
<keyword evidence="2" id="KW-1185">Reference proteome</keyword>
<proteinExistence type="predicted"/>
<evidence type="ECO:0000313" key="1">
    <source>
        <dbReference type="EMBL" id="CAH2226872.1"/>
    </source>
</evidence>
<reference evidence="1" key="1">
    <citation type="submission" date="2022-03" db="EMBL/GenBank/DDBJ databases">
        <authorList>
            <person name="Lindestad O."/>
        </authorList>
    </citation>
    <scope>NUCLEOTIDE SEQUENCE</scope>
</reference>
<organism evidence="1 2">
    <name type="scientific">Pararge aegeria aegeria</name>
    <dbReference type="NCBI Taxonomy" id="348720"/>
    <lineage>
        <taxon>Eukaryota</taxon>
        <taxon>Metazoa</taxon>
        <taxon>Ecdysozoa</taxon>
        <taxon>Arthropoda</taxon>
        <taxon>Hexapoda</taxon>
        <taxon>Insecta</taxon>
        <taxon>Pterygota</taxon>
        <taxon>Neoptera</taxon>
        <taxon>Endopterygota</taxon>
        <taxon>Lepidoptera</taxon>
        <taxon>Glossata</taxon>
        <taxon>Ditrysia</taxon>
        <taxon>Papilionoidea</taxon>
        <taxon>Nymphalidae</taxon>
        <taxon>Satyrinae</taxon>
        <taxon>Satyrini</taxon>
        <taxon>Parargina</taxon>
        <taxon>Pararge</taxon>
    </lineage>
</organism>
<gene>
    <name evidence="1" type="primary">jg18141</name>
    <name evidence="1" type="ORF">PAEG_LOCUS7531</name>
</gene>